<dbReference type="GO" id="GO:0000981">
    <property type="term" value="F:DNA-binding transcription factor activity, RNA polymerase II-specific"/>
    <property type="evidence" value="ECO:0007669"/>
    <property type="project" value="InterPro"/>
</dbReference>
<dbReference type="PROSITE" id="PS00463">
    <property type="entry name" value="ZN2_CY6_FUNGAL_1"/>
    <property type="match status" value="1"/>
</dbReference>
<keyword evidence="5" id="KW-0804">Transcription</keyword>
<keyword evidence="3" id="KW-0805">Transcription regulation</keyword>
<dbReference type="SUPFAM" id="SSF57701">
    <property type="entry name" value="Zn2/Cys6 DNA-binding domain"/>
    <property type="match status" value="1"/>
</dbReference>
<keyword evidence="9" id="KW-1185">Reference proteome</keyword>
<accession>A0A8H5WIN9</accession>
<name>A0A8H5WIN9_FUSHE</name>
<dbReference type="SMART" id="SM00066">
    <property type="entry name" value="GAL4"/>
    <property type="match status" value="1"/>
</dbReference>
<evidence type="ECO:0000256" key="6">
    <source>
        <dbReference type="ARBA" id="ARBA00023242"/>
    </source>
</evidence>
<proteinExistence type="predicted"/>
<dbReference type="Pfam" id="PF11951">
    <property type="entry name" value="Fungal_trans_2"/>
    <property type="match status" value="1"/>
</dbReference>
<evidence type="ECO:0000256" key="2">
    <source>
        <dbReference type="ARBA" id="ARBA00022833"/>
    </source>
</evidence>
<keyword evidence="4" id="KW-0238">DNA-binding</keyword>
<dbReference type="InterPro" id="IPR001138">
    <property type="entry name" value="Zn2Cys6_DnaBD"/>
</dbReference>
<evidence type="ECO:0000259" key="7">
    <source>
        <dbReference type="PROSITE" id="PS50048"/>
    </source>
</evidence>
<evidence type="ECO:0000313" key="9">
    <source>
        <dbReference type="Proteomes" id="UP000567885"/>
    </source>
</evidence>
<evidence type="ECO:0000256" key="5">
    <source>
        <dbReference type="ARBA" id="ARBA00023163"/>
    </source>
</evidence>
<feature type="domain" description="Zn(2)-C6 fungal-type" evidence="7">
    <location>
        <begin position="20"/>
        <end position="48"/>
    </location>
</feature>
<dbReference type="Gene3D" id="4.10.240.10">
    <property type="entry name" value="Zn(2)-C6 fungal-type DNA-binding domain"/>
    <property type="match status" value="1"/>
</dbReference>
<dbReference type="AlphaFoldDB" id="A0A8H5WIN9"/>
<dbReference type="PANTHER" id="PTHR36206">
    <property type="entry name" value="ASPERCRYPTIN BIOSYNTHESIS CLUSTER-SPECIFIC TRANSCRIPTION REGULATOR ATNN-RELATED"/>
    <property type="match status" value="1"/>
</dbReference>
<dbReference type="CDD" id="cd00067">
    <property type="entry name" value="GAL4"/>
    <property type="match status" value="1"/>
</dbReference>
<evidence type="ECO:0000313" key="8">
    <source>
        <dbReference type="EMBL" id="KAF5661441.1"/>
    </source>
</evidence>
<dbReference type="PANTHER" id="PTHR36206:SF12">
    <property type="entry name" value="ASPERCRYPTIN BIOSYNTHESIS CLUSTER-SPECIFIC TRANSCRIPTION REGULATOR ATNN-RELATED"/>
    <property type="match status" value="1"/>
</dbReference>
<organism evidence="8 9">
    <name type="scientific">Fusarium heterosporum</name>
    <dbReference type="NCBI Taxonomy" id="42747"/>
    <lineage>
        <taxon>Eukaryota</taxon>
        <taxon>Fungi</taxon>
        <taxon>Dikarya</taxon>
        <taxon>Ascomycota</taxon>
        <taxon>Pezizomycotina</taxon>
        <taxon>Sordariomycetes</taxon>
        <taxon>Hypocreomycetidae</taxon>
        <taxon>Hypocreales</taxon>
        <taxon>Nectriaceae</taxon>
        <taxon>Fusarium</taxon>
        <taxon>Fusarium heterosporum species complex</taxon>
    </lineage>
</organism>
<evidence type="ECO:0000256" key="4">
    <source>
        <dbReference type="ARBA" id="ARBA00023125"/>
    </source>
</evidence>
<keyword evidence="2" id="KW-0862">Zinc</keyword>
<evidence type="ECO:0000256" key="1">
    <source>
        <dbReference type="ARBA" id="ARBA00022723"/>
    </source>
</evidence>
<keyword evidence="6" id="KW-0539">Nucleus</keyword>
<dbReference type="InterPro" id="IPR036864">
    <property type="entry name" value="Zn2-C6_fun-type_DNA-bd_sf"/>
</dbReference>
<dbReference type="GO" id="GO:0008270">
    <property type="term" value="F:zinc ion binding"/>
    <property type="evidence" value="ECO:0007669"/>
    <property type="project" value="InterPro"/>
</dbReference>
<dbReference type="Pfam" id="PF00172">
    <property type="entry name" value="Zn_clus"/>
    <property type="match status" value="1"/>
</dbReference>
<dbReference type="InterPro" id="IPR021858">
    <property type="entry name" value="Fun_TF"/>
</dbReference>
<gene>
    <name evidence="8" type="ORF">FHETE_8503</name>
</gene>
<comment type="caution">
    <text evidence="8">The sequence shown here is derived from an EMBL/GenBank/DDBJ whole genome shotgun (WGS) entry which is preliminary data.</text>
</comment>
<dbReference type="GO" id="GO:0003677">
    <property type="term" value="F:DNA binding"/>
    <property type="evidence" value="ECO:0007669"/>
    <property type="project" value="UniProtKB-KW"/>
</dbReference>
<protein>
    <recommendedName>
        <fullName evidence="7">Zn(2)-C6 fungal-type domain-containing protein</fullName>
    </recommendedName>
</protein>
<reference evidence="8 9" key="1">
    <citation type="submission" date="2020-05" db="EMBL/GenBank/DDBJ databases">
        <title>Identification and distribution of gene clusters putatively required for synthesis of sphingolipid metabolism inhibitors in phylogenetically diverse species of the filamentous fungus Fusarium.</title>
        <authorList>
            <person name="Kim H.-S."/>
            <person name="Busman M."/>
            <person name="Brown D.W."/>
            <person name="Divon H."/>
            <person name="Uhlig S."/>
            <person name="Proctor R.H."/>
        </authorList>
    </citation>
    <scope>NUCLEOTIDE SEQUENCE [LARGE SCALE GENOMIC DNA]</scope>
    <source>
        <strain evidence="8 9">NRRL 20693</strain>
    </source>
</reference>
<evidence type="ECO:0000256" key="3">
    <source>
        <dbReference type="ARBA" id="ARBA00023015"/>
    </source>
</evidence>
<sequence length="477" mass="55150">MSHFIRAQRVRAFSRKARTGCVTCKKRHKKCDEEKPTCKRCRTGGYVCDGYASKSQAVTDKPKTGHFPLLAAKPIPTVTRPLIPGDVLETNYYTYFFCDIVNHLEITPLLKKDFWHKTFLAPSQSNLCVRHAVLALSATHWQYSMYKPSPSATLDRFILGHYNEAISNLRFKQDSVLDTSTILTCCILFVILESLRGDFTEAVRHLESGIRILASHTPKTCPPNRDVQDLATIFHAIASQVAIFSQGRLFPDVTHLLPADLVENCPTGEFQNLDEAEDVMNRFDDCVSHISWDLDQNWDDEESECNTKWRILEQDVRDWEFRFETLVNKLMSSGRPFDQEKLLNLRIQHKLWQLMIYNECTDGETETGLDSVECNILLDQLEKLWCNPTRPRFGLKIDLTAALYQLYVYCSDTLVRQRIIFLLRYHRRREIVWDSVHLADFLARDLARRATGLQQEKWPDIGPSADENALLVFRPKE</sequence>
<keyword evidence="1" id="KW-0479">Metal-binding</keyword>
<dbReference type="PROSITE" id="PS50048">
    <property type="entry name" value="ZN2_CY6_FUNGAL_2"/>
    <property type="match status" value="1"/>
</dbReference>
<dbReference type="EMBL" id="JAAGWQ010000180">
    <property type="protein sequence ID" value="KAF5661441.1"/>
    <property type="molecule type" value="Genomic_DNA"/>
</dbReference>
<dbReference type="InterPro" id="IPR052360">
    <property type="entry name" value="Transcr_Regulatory_Proteins"/>
</dbReference>
<dbReference type="OrthoDB" id="3145928at2759"/>
<dbReference type="Proteomes" id="UP000567885">
    <property type="component" value="Unassembled WGS sequence"/>
</dbReference>